<name>A0A419VUS3_9EURY</name>
<reference evidence="5 6" key="1">
    <citation type="submission" date="2018-09" db="EMBL/GenBank/DDBJ databases">
        <title>Genomic Encyclopedia of Archaeal and Bacterial Type Strains, Phase II (KMG-II): from individual species to whole genera.</title>
        <authorList>
            <person name="Goeker M."/>
        </authorList>
    </citation>
    <scope>NUCLEOTIDE SEQUENCE [LARGE SCALE GENOMIC DNA]</scope>
    <source>
        <strain evidence="5 6">DSM 13151</strain>
    </source>
</reference>
<keyword evidence="2" id="KW-1133">Transmembrane helix</keyword>
<dbReference type="PROSITE" id="PS50830">
    <property type="entry name" value="TNASE_3"/>
    <property type="match status" value="1"/>
</dbReference>
<dbReference type="RefSeq" id="WP_120246946.1">
    <property type="nucleotide sequence ID" value="NZ_RAPO01000011.1"/>
</dbReference>
<evidence type="ECO:0000259" key="4">
    <source>
        <dbReference type="PROSITE" id="PS51841"/>
    </source>
</evidence>
<feature type="domain" description="TNase-like" evidence="3">
    <location>
        <begin position="194"/>
        <end position="345"/>
    </location>
</feature>
<dbReference type="GO" id="GO:0004518">
    <property type="term" value="F:nuclease activity"/>
    <property type="evidence" value="ECO:0007669"/>
    <property type="project" value="InterPro"/>
</dbReference>
<dbReference type="InterPro" id="IPR035437">
    <property type="entry name" value="SNase_OB-fold_sf"/>
</dbReference>
<dbReference type="InterPro" id="IPR016071">
    <property type="entry name" value="Staphylococal_nuclease_OB-fold"/>
</dbReference>
<dbReference type="PROSITE" id="PS51841">
    <property type="entry name" value="LTD"/>
    <property type="match status" value="1"/>
</dbReference>
<dbReference type="InterPro" id="IPR001322">
    <property type="entry name" value="Lamin_tail_dom"/>
</dbReference>
<sequence length="469" mass="49367">MSEDSKLKKTCVYGFGILMLLGGLGGMFEGGLGLLGGPILVVTSLLLIPKTRPLITDAIDSAGGPDLSTLGRGAFIGLLIVGFVVGGALLPAADSPETAGVDTPPSPSNSTDSPDSTSEPASSNPDSTSDSSTDESTDSPGSSPADSSGTSSRDSSDSSSEGPTDDSSDDTTSEYPDNSTSDSSDPSTDSGQTTSWTVTVLSVTDGDTMDVRMPDGSTDTIRLLGVDTPETSAGNTDPTEWEGIPDNADGREWLEQWGGEASEYAEDRLASEEIYIEVDEESDRRGTYDRLLVYAYQSESSSTSFNLRLIENGYARMYDSQFSQRSTHQSAESEAQNNNVGVWDYSDSSSTPSDDGGSQNGDIVVSTIHADANGNDHENLNEEYIELTNEGSSSVDMTGWTISDDADHTYHIPSGFTLDAGESVIIYSGSGSDTDTELYWGSGSAIWNNSGDTIIVTNADGETVINREY</sequence>
<dbReference type="EMBL" id="RAPO01000011">
    <property type="protein sequence ID" value="RKD85910.1"/>
    <property type="molecule type" value="Genomic_DNA"/>
</dbReference>
<feature type="region of interest" description="Disordered" evidence="1">
    <location>
        <begin position="325"/>
        <end position="362"/>
    </location>
</feature>
<feature type="domain" description="LTD" evidence="4">
    <location>
        <begin position="346"/>
        <end position="469"/>
    </location>
</feature>
<dbReference type="InterPro" id="IPR002071">
    <property type="entry name" value="Thermonucl_AS"/>
</dbReference>
<dbReference type="OrthoDB" id="3327at2157"/>
<dbReference type="PROSITE" id="PS01123">
    <property type="entry name" value="TNASE_1"/>
    <property type="match status" value="1"/>
</dbReference>
<evidence type="ECO:0000313" key="6">
    <source>
        <dbReference type="Proteomes" id="UP000283805"/>
    </source>
</evidence>
<feature type="compositionally biased region" description="Low complexity" evidence="1">
    <location>
        <begin position="344"/>
        <end position="357"/>
    </location>
</feature>
<dbReference type="Proteomes" id="UP000283805">
    <property type="component" value="Unassembled WGS sequence"/>
</dbReference>
<dbReference type="SUPFAM" id="SSF74853">
    <property type="entry name" value="Lamin A/C globular tail domain"/>
    <property type="match status" value="1"/>
</dbReference>
<dbReference type="Gene3D" id="2.60.40.1260">
    <property type="entry name" value="Lamin Tail domain"/>
    <property type="match status" value="1"/>
</dbReference>
<evidence type="ECO:0000259" key="3">
    <source>
        <dbReference type="PROSITE" id="PS50830"/>
    </source>
</evidence>
<feature type="compositionally biased region" description="Low complexity" evidence="1">
    <location>
        <begin position="138"/>
        <end position="162"/>
    </location>
</feature>
<feature type="transmembrane region" description="Helical" evidence="2">
    <location>
        <begin position="70"/>
        <end position="90"/>
    </location>
</feature>
<keyword evidence="6" id="KW-1185">Reference proteome</keyword>
<organism evidence="5 6">
    <name type="scientific">Halopiger aswanensis</name>
    <dbReference type="NCBI Taxonomy" id="148449"/>
    <lineage>
        <taxon>Archaea</taxon>
        <taxon>Methanobacteriati</taxon>
        <taxon>Methanobacteriota</taxon>
        <taxon>Stenosarchaea group</taxon>
        <taxon>Halobacteria</taxon>
        <taxon>Halobacteriales</taxon>
        <taxon>Natrialbaceae</taxon>
        <taxon>Halopiger</taxon>
    </lineage>
</organism>
<dbReference type="Gene3D" id="2.40.50.90">
    <property type="match status" value="1"/>
</dbReference>
<feature type="region of interest" description="Disordered" evidence="1">
    <location>
        <begin position="95"/>
        <end position="196"/>
    </location>
</feature>
<comment type="caution">
    <text evidence="5">The sequence shown here is derived from an EMBL/GenBank/DDBJ whole genome shotgun (WGS) entry which is preliminary data.</text>
</comment>
<feature type="transmembrane region" description="Helical" evidence="2">
    <location>
        <begin position="34"/>
        <end position="49"/>
    </location>
</feature>
<evidence type="ECO:0000256" key="1">
    <source>
        <dbReference type="SAM" id="MobiDB-lite"/>
    </source>
</evidence>
<accession>A0A419VUS3</accession>
<feature type="compositionally biased region" description="Low complexity" evidence="1">
    <location>
        <begin position="177"/>
        <end position="196"/>
    </location>
</feature>
<proteinExistence type="predicted"/>
<protein>
    <submittedName>
        <fullName evidence="5">Nuclease-like protein</fullName>
    </submittedName>
</protein>
<gene>
    <name evidence="5" type="ORF">ATJ93_4680</name>
</gene>
<feature type="compositionally biased region" description="Polar residues" evidence="1">
    <location>
        <begin position="325"/>
        <end position="340"/>
    </location>
</feature>
<keyword evidence="2" id="KW-0812">Transmembrane</keyword>
<dbReference type="GO" id="GO:0003676">
    <property type="term" value="F:nucleic acid binding"/>
    <property type="evidence" value="ECO:0007669"/>
    <property type="project" value="InterPro"/>
</dbReference>
<feature type="compositionally biased region" description="Acidic residues" evidence="1">
    <location>
        <begin position="163"/>
        <end position="172"/>
    </location>
</feature>
<evidence type="ECO:0000256" key="2">
    <source>
        <dbReference type="SAM" id="Phobius"/>
    </source>
</evidence>
<dbReference type="SMART" id="SM00318">
    <property type="entry name" value="SNc"/>
    <property type="match status" value="1"/>
</dbReference>
<dbReference type="AlphaFoldDB" id="A0A419VUS3"/>
<dbReference type="SUPFAM" id="SSF50199">
    <property type="entry name" value="Staphylococcal nuclease"/>
    <property type="match status" value="1"/>
</dbReference>
<keyword evidence="2" id="KW-0472">Membrane</keyword>
<evidence type="ECO:0000313" key="5">
    <source>
        <dbReference type="EMBL" id="RKD85910.1"/>
    </source>
</evidence>
<dbReference type="InterPro" id="IPR036415">
    <property type="entry name" value="Lamin_tail_dom_sf"/>
</dbReference>
<dbReference type="Pfam" id="PF00565">
    <property type="entry name" value="SNase"/>
    <property type="match status" value="1"/>
</dbReference>
<feature type="compositionally biased region" description="Low complexity" evidence="1">
    <location>
        <begin position="108"/>
        <end position="131"/>
    </location>
</feature>
<dbReference type="Pfam" id="PF00932">
    <property type="entry name" value="LTD"/>
    <property type="match status" value="1"/>
</dbReference>